<proteinExistence type="predicted"/>
<gene>
    <name evidence="1" type="ORF">AVEN_78350_1</name>
</gene>
<dbReference type="Gene3D" id="3.30.420.10">
    <property type="entry name" value="Ribonuclease H-like superfamily/Ribonuclease H"/>
    <property type="match status" value="1"/>
</dbReference>
<keyword evidence="2" id="KW-1185">Reference proteome</keyword>
<protein>
    <recommendedName>
        <fullName evidence="3">DUF4817 domain-containing protein</fullName>
    </recommendedName>
</protein>
<sequence length="111" mass="12636">MGTASPYVVHEQSLNPDCITVERGFTTYFILGTHFFEENTPYGPQRFSIADACCCDLLQKQVIPALQERDCLEITVLMQDGAPHQIARTMQALLRDHFGDDRVIFRRFPTA</sequence>
<accession>A0A4Y2V5J2</accession>
<evidence type="ECO:0008006" key="3">
    <source>
        <dbReference type="Google" id="ProtNLM"/>
    </source>
</evidence>
<dbReference type="InterPro" id="IPR036397">
    <property type="entry name" value="RNaseH_sf"/>
</dbReference>
<dbReference type="Proteomes" id="UP000499080">
    <property type="component" value="Unassembled WGS sequence"/>
</dbReference>
<dbReference type="OrthoDB" id="6752614at2759"/>
<evidence type="ECO:0000313" key="2">
    <source>
        <dbReference type="Proteomes" id="UP000499080"/>
    </source>
</evidence>
<comment type="caution">
    <text evidence="1">The sequence shown here is derived from an EMBL/GenBank/DDBJ whole genome shotgun (WGS) entry which is preliminary data.</text>
</comment>
<name>A0A4Y2V5J2_ARAVE</name>
<dbReference type="EMBL" id="BGPR01043247">
    <property type="protein sequence ID" value="GBO19828.1"/>
    <property type="molecule type" value="Genomic_DNA"/>
</dbReference>
<dbReference type="GO" id="GO:0003676">
    <property type="term" value="F:nucleic acid binding"/>
    <property type="evidence" value="ECO:0007669"/>
    <property type="project" value="InterPro"/>
</dbReference>
<evidence type="ECO:0000313" key="1">
    <source>
        <dbReference type="EMBL" id="GBO19828.1"/>
    </source>
</evidence>
<dbReference type="AlphaFoldDB" id="A0A4Y2V5J2"/>
<organism evidence="1 2">
    <name type="scientific">Araneus ventricosus</name>
    <name type="common">Orbweaver spider</name>
    <name type="synonym">Epeira ventricosa</name>
    <dbReference type="NCBI Taxonomy" id="182803"/>
    <lineage>
        <taxon>Eukaryota</taxon>
        <taxon>Metazoa</taxon>
        <taxon>Ecdysozoa</taxon>
        <taxon>Arthropoda</taxon>
        <taxon>Chelicerata</taxon>
        <taxon>Arachnida</taxon>
        <taxon>Araneae</taxon>
        <taxon>Araneomorphae</taxon>
        <taxon>Entelegynae</taxon>
        <taxon>Araneoidea</taxon>
        <taxon>Araneidae</taxon>
        <taxon>Araneus</taxon>
    </lineage>
</organism>
<reference evidence="1 2" key="1">
    <citation type="journal article" date="2019" name="Sci. Rep.">
        <title>Orb-weaving spider Araneus ventricosus genome elucidates the spidroin gene catalogue.</title>
        <authorList>
            <person name="Kono N."/>
            <person name="Nakamura H."/>
            <person name="Ohtoshi R."/>
            <person name="Moran D.A.P."/>
            <person name="Shinohara A."/>
            <person name="Yoshida Y."/>
            <person name="Fujiwara M."/>
            <person name="Mori M."/>
            <person name="Tomita M."/>
            <person name="Arakawa K."/>
        </authorList>
    </citation>
    <scope>NUCLEOTIDE SEQUENCE [LARGE SCALE GENOMIC DNA]</scope>
</reference>